<evidence type="ECO:0000259" key="1">
    <source>
        <dbReference type="Pfam" id="PF18367"/>
    </source>
</evidence>
<dbReference type="EMBL" id="JAAXOO010000007">
    <property type="protein sequence ID" value="NKY36652.1"/>
    <property type="molecule type" value="Genomic_DNA"/>
</dbReference>
<dbReference type="Pfam" id="PF21531">
    <property type="entry name" value="Rv2175c_wHTH"/>
    <property type="match status" value="1"/>
</dbReference>
<dbReference type="Proteomes" id="UP000565715">
    <property type="component" value="Unassembled WGS sequence"/>
</dbReference>
<dbReference type="GO" id="GO:0003677">
    <property type="term" value="F:DNA binding"/>
    <property type="evidence" value="ECO:0007669"/>
    <property type="project" value="UniProtKB-KW"/>
</dbReference>
<dbReference type="Pfam" id="PF18367">
    <property type="entry name" value="Rv2175c_C"/>
    <property type="match status" value="1"/>
</dbReference>
<name>A0A846XKY6_9NOCA</name>
<comment type="caution">
    <text evidence="3">The sequence shown here is derived from an EMBL/GenBank/DDBJ whole genome shotgun (WGS) entry which is preliminary data.</text>
</comment>
<keyword evidence="3" id="KW-0238">DNA-binding</keyword>
<dbReference type="InterPro" id="IPR048576">
    <property type="entry name" value="Rv2175c_wHTH"/>
</dbReference>
<feature type="domain" description="Rv2175c C-terminal" evidence="1">
    <location>
        <begin position="89"/>
        <end position="141"/>
    </location>
</feature>
<sequence length="144" mass="15796">MLSAEPVRVSHCVRGPPSTVVPVSTFPCSADVLPASVPLLSLPDVAKNLGVVVTRVHQMLRDNQLLAVRRDRVVGIPEIFFDETGAVLKFLPGLITVMRDAKYTDEEIMEWIFTDDDTLPGKPVEALHGPLAREVLRRAAADPF</sequence>
<reference evidence="3 4" key="1">
    <citation type="submission" date="2020-04" db="EMBL/GenBank/DDBJ databases">
        <title>MicrobeNet Type strains.</title>
        <authorList>
            <person name="Nicholson A.C."/>
        </authorList>
    </citation>
    <scope>NUCLEOTIDE SEQUENCE [LARGE SCALE GENOMIC DNA]</scope>
    <source>
        <strain evidence="3 4">DSM 45078</strain>
    </source>
</reference>
<gene>
    <name evidence="3" type="ORF">HGA13_26790</name>
</gene>
<evidence type="ECO:0000313" key="4">
    <source>
        <dbReference type="Proteomes" id="UP000565715"/>
    </source>
</evidence>
<dbReference type="AlphaFoldDB" id="A0A846XKY6"/>
<evidence type="ECO:0000313" key="3">
    <source>
        <dbReference type="EMBL" id="NKY36652.1"/>
    </source>
</evidence>
<protein>
    <submittedName>
        <fullName evidence="3">DNA-binding protein</fullName>
    </submittedName>
</protein>
<evidence type="ECO:0000259" key="2">
    <source>
        <dbReference type="Pfam" id="PF21531"/>
    </source>
</evidence>
<accession>A0A846XKY6</accession>
<dbReference type="InterPro" id="IPR041098">
    <property type="entry name" value="Rv2175c_C"/>
</dbReference>
<feature type="domain" description="DNA-binding protein Rv2175c wHTH" evidence="2">
    <location>
        <begin position="26"/>
        <end position="81"/>
    </location>
</feature>
<keyword evidence="4" id="KW-1185">Reference proteome</keyword>
<proteinExistence type="predicted"/>
<organism evidence="3 4">
    <name type="scientific">Nocardia speluncae</name>
    <dbReference type="NCBI Taxonomy" id="419477"/>
    <lineage>
        <taxon>Bacteria</taxon>
        <taxon>Bacillati</taxon>
        <taxon>Actinomycetota</taxon>
        <taxon>Actinomycetes</taxon>
        <taxon>Mycobacteriales</taxon>
        <taxon>Nocardiaceae</taxon>
        <taxon>Nocardia</taxon>
    </lineage>
</organism>